<reference evidence="1" key="1">
    <citation type="submission" date="2021-04" db="EMBL/GenBank/DDBJ databases">
        <authorList>
            <person name="Tunstrom K."/>
        </authorList>
    </citation>
    <scope>NUCLEOTIDE SEQUENCE</scope>
</reference>
<comment type="caution">
    <text evidence="1">The sequence shown here is derived from an EMBL/GenBank/DDBJ whole genome shotgun (WGS) entry which is preliminary data.</text>
</comment>
<evidence type="ECO:0000313" key="2">
    <source>
        <dbReference type="Proteomes" id="UP000691718"/>
    </source>
</evidence>
<dbReference type="EMBL" id="CAJQZP010000280">
    <property type="protein sequence ID" value="CAG4951998.1"/>
    <property type="molecule type" value="Genomic_DNA"/>
</dbReference>
<proteinExistence type="predicted"/>
<keyword evidence="2" id="KW-1185">Reference proteome</keyword>
<sequence>MKAYYDRNRAPTKLFNLGDLVMIPNHHNPANGKSKKLCPKFRGPFKISGVLKNERYEISSIVGISKRNYKSIYPADQLKRWITFDSAGVENDDASAKITDLNSEDMYLNNSSD</sequence>
<gene>
    <name evidence="1" type="ORF">PAPOLLO_LOCUS4520</name>
</gene>
<organism evidence="1 2">
    <name type="scientific">Parnassius apollo</name>
    <name type="common">Apollo butterfly</name>
    <name type="synonym">Papilio apollo</name>
    <dbReference type="NCBI Taxonomy" id="110799"/>
    <lineage>
        <taxon>Eukaryota</taxon>
        <taxon>Metazoa</taxon>
        <taxon>Ecdysozoa</taxon>
        <taxon>Arthropoda</taxon>
        <taxon>Hexapoda</taxon>
        <taxon>Insecta</taxon>
        <taxon>Pterygota</taxon>
        <taxon>Neoptera</taxon>
        <taxon>Endopterygota</taxon>
        <taxon>Lepidoptera</taxon>
        <taxon>Glossata</taxon>
        <taxon>Ditrysia</taxon>
        <taxon>Papilionoidea</taxon>
        <taxon>Papilionidae</taxon>
        <taxon>Parnassiinae</taxon>
        <taxon>Parnassini</taxon>
        <taxon>Parnassius</taxon>
        <taxon>Parnassius</taxon>
    </lineage>
</organism>
<dbReference type="AlphaFoldDB" id="A0A8S3WD28"/>
<dbReference type="OrthoDB" id="115435at2759"/>
<evidence type="ECO:0000313" key="1">
    <source>
        <dbReference type="EMBL" id="CAG4951998.1"/>
    </source>
</evidence>
<dbReference type="Proteomes" id="UP000691718">
    <property type="component" value="Unassembled WGS sequence"/>
</dbReference>
<accession>A0A8S3WD28</accession>
<protein>
    <submittedName>
        <fullName evidence="1">(apollo) hypothetical protein</fullName>
    </submittedName>
</protein>
<name>A0A8S3WD28_PARAO</name>